<dbReference type="AlphaFoldDB" id="A0A7X3BV78"/>
<name>A0A7X3BV78_9FIRM</name>
<dbReference type="EMBL" id="WNBM01000002">
    <property type="protein sequence ID" value="MTT75554.1"/>
    <property type="molecule type" value="Genomic_DNA"/>
</dbReference>
<dbReference type="PANTHER" id="PTHR32154">
    <property type="entry name" value="PYRUVATE-FLAVODOXIN OXIDOREDUCTASE-RELATED"/>
    <property type="match status" value="1"/>
</dbReference>
<dbReference type="InterPro" id="IPR050722">
    <property type="entry name" value="Pyruvate:ferred/Flavod_OxRd"/>
</dbReference>
<evidence type="ECO:0000313" key="8">
    <source>
        <dbReference type="Proteomes" id="UP000484547"/>
    </source>
</evidence>
<evidence type="ECO:0000256" key="1">
    <source>
        <dbReference type="ARBA" id="ARBA00023002"/>
    </source>
</evidence>
<evidence type="ECO:0000259" key="3">
    <source>
        <dbReference type="Pfam" id="PF01855"/>
    </source>
</evidence>
<feature type="domain" description="Pyruvate/ketoisovalerate oxidoreductase catalytic" evidence="2">
    <location>
        <begin position="15"/>
        <end position="174"/>
    </location>
</feature>
<dbReference type="InterPro" id="IPR009014">
    <property type="entry name" value="Transketo_C/PFOR_II"/>
</dbReference>
<dbReference type="InterPro" id="IPR002869">
    <property type="entry name" value="Pyrv_flavodox_OxRed_cen"/>
</dbReference>
<dbReference type="Pfam" id="PF01558">
    <property type="entry name" value="POR"/>
    <property type="match status" value="1"/>
</dbReference>
<dbReference type="Pfam" id="PF17147">
    <property type="entry name" value="PFOR_II"/>
    <property type="match status" value="1"/>
</dbReference>
<dbReference type="EMBL" id="WNBW01000002">
    <property type="protein sequence ID" value="MTU03616.1"/>
    <property type="molecule type" value="Genomic_DNA"/>
</dbReference>
<dbReference type="Proteomes" id="UP000484547">
    <property type="component" value="Unassembled WGS sequence"/>
</dbReference>
<dbReference type="OrthoDB" id="9794954at2"/>
<gene>
    <name evidence="5" type="ORF">GMD11_04600</name>
    <name evidence="6" type="ORF">GMD18_04245</name>
</gene>
<dbReference type="InterPro" id="IPR022367">
    <property type="entry name" value="2-oxoacid/accept_OxRdtase_asu"/>
</dbReference>
<evidence type="ECO:0000259" key="2">
    <source>
        <dbReference type="Pfam" id="PF01558"/>
    </source>
</evidence>
<sequence length="581" mass="63408">MKKQELSWKAGGQQGEGLESLGEIFAAALCSLGYDVYGYRQFSSRIKGGHTSYKLRIANHPVATIASSCNLLIAMDPDTLEVDAPELTAEGILVTDAAWLEGKKPKVRTVALSWNELSKADGKTLPKNILALGITAALLGIDTVKLLPLLEKQYGRKGAEVMETNRLALETGYEYIKNNYHDLLAAFTMPELENPQPKLFMLGNEAVALGALTSGAKFMSAYPITPSSEIMEYMVKYAPAEGGVMLQTEDEISACTMAIGAAYAGARAFTATAGPGLSLMAEAIGLAEMTETPLVVIDTQRGGPSTGLPTKHEQSDLMAAIYNTHGDTAKIVISPSSIEESFYDTFEAFNLAEEYQCPVIVLSDLQLSLGKQSVTSLDYGKLQVRRGKLVKDGLPEIKSPEYFKRYDLEAEGSISMRVLPGTPNGISLGTGLEHDEVGRPSENRAMRTAQSDKRLRKVRSVVDTFESPLYEDAPYPQSDLLIIGMAGTRAVISEVAEELREKGLRVNHVQIRLLSPFPVCALNHYLQEAKKIVVVEHNATAQLARLIKMNVPPCPELYSILKYNGDIFYKEELLAKCKEVL</sequence>
<dbReference type="InterPro" id="IPR029061">
    <property type="entry name" value="THDP-binding"/>
</dbReference>
<dbReference type="GO" id="GO:0016903">
    <property type="term" value="F:oxidoreductase activity, acting on the aldehyde or oxo group of donors"/>
    <property type="evidence" value="ECO:0007669"/>
    <property type="project" value="InterPro"/>
</dbReference>
<dbReference type="SUPFAM" id="SSF52518">
    <property type="entry name" value="Thiamin diphosphate-binding fold (THDP-binding)"/>
    <property type="match status" value="1"/>
</dbReference>
<dbReference type="Gene3D" id="3.40.920.10">
    <property type="entry name" value="Pyruvate-ferredoxin oxidoreductase, PFOR, domain III"/>
    <property type="match status" value="1"/>
</dbReference>
<dbReference type="CDD" id="cd07034">
    <property type="entry name" value="TPP_PYR_PFOR_IOR-alpha_like"/>
    <property type="match status" value="1"/>
</dbReference>
<comment type="caution">
    <text evidence="5">The sequence shown here is derived from an EMBL/GenBank/DDBJ whole genome shotgun (WGS) entry which is preliminary data.</text>
</comment>
<keyword evidence="1" id="KW-0560">Oxidoreductase</keyword>
<feature type="domain" description="Pyruvate:ferredoxin oxidoreductase core" evidence="4">
    <location>
        <begin position="479"/>
        <end position="552"/>
    </location>
</feature>
<dbReference type="InterPro" id="IPR002880">
    <property type="entry name" value="Pyrv_Fd/Flavodoxin_OxRdtase_N"/>
</dbReference>
<evidence type="ECO:0000313" key="7">
    <source>
        <dbReference type="Proteomes" id="UP000443070"/>
    </source>
</evidence>
<dbReference type="SUPFAM" id="SSF53323">
    <property type="entry name" value="Pyruvate-ferredoxin oxidoreductase, PFOR, domain III"/>
    <property type="match status" value="1"/>
</dbReference>
<dbReference type="Gene3D" id="3.40.50.920">
    <property type="match status" value="1"/>
</dbReference>
<dbReference type="FunFam" id="3.40.50.970:FF:000022">
    <property type="entry name" value="2-oxoglutarate ferredoxin oxidoreductase alpha subunit"/>
    <property type="match status" value="1"/>
</dbReference>
<dbReference type="Pfam" id="PF01855">
    <property type="entry name" value="POR_N"/>
    <property type="match status" value="1"/>
</dbReference>
<reference evidence="7 8" key="1">
    <citation type="journal article" date="2019" name="Nat. Med.">
        <title>A library of human gut bacterial isolates paired with longitudinal multiomics data enables mechanistic microbiome research.</title>
        <authorList>
            <person name="Poyet M."/>
            <person name="Groussin M."/>
            <person name="Gibbons S.M."/>
            <person name="Avila-Pacheco J."/>
            <person name="Jiang X."/>
            <person name="Kearney S.M."/>
            <person name="Perrotta A.R."/>
            <person name="Berdy B."/>
            <person name="Zhao S."/>
            <person name="Lieberman T.D."/>
            <person name="Swanson P.K."/>
            <person name="Smith M."/>
            <person name="Roesemann S."/>
            <person name="Alexander J.E."/>
            <person name="Rich S.A."/>
            <person name="Livny J."/>
            <person name="Vlamakis H."/>
            <person name="Clish C."/>
            <person name="Bullock K."/>
            <person name="Deik A."/>
            <person name="Scott J."/>
            <person name="Pierce K.A."/>
            <person name="Xavier R.J."/>
            <person name="Alm E.J."/>
        </authorList>
    </citation>
    <scope>NUCLEOTIDE SEQUENCE [LARGE SCALE GENOMIC DNA]</scope>
    <source>
        <strain evidence="5 8">BIOML-A13</strain>
        <strain evidence="6 7">BIOML-A3</strain>
    </source>
</reference>
<dbReference type="NCBIfam" id="TIGR03710">
    <property type="entry name" value="OAFO_sf"/>
    <property type="match status" value="1"/>
</dbReference>
<dbReference type="InterPro" id="IPR033412">
    <property type="entry name" value="PFOR_II"/>
</dbReference>
<evidence type="ECO:0000259" key="4">
    <source>
        <dbReference type="Pfam" id="PF17147"/>
    </source>
</evidence>
<keyword evidence="7" id="KW-1185">Reference proteome</keyword>
<dbReference type="InterPro" id="IPR019752">
    <property type="entry name" value="Pyrv/ketoisovalerate_OxRed_cat"/>
</dbReference>
<dbReference type="SUPFAM" id="SSF52922">
    <property type="entry name" value="TK C-terminal domain-like"/>
    <property type="match status" value="1"/>
</dbReference>
<dbReference type="RefSeq" id="WP_155163771.1">
    <property type="nucleotide sequence ID" value="NZ_WNBG01000002.1"/>
</dbReference>
<dbReference type="Proteomes" id="UP000443070">
    <property type="component" value="Unassembled WGS sequence"/>
</dbReference>
<evidence type="ECO:0000313" key="5">
    <source>
        <dbReference type="EMBL" id="MTT75554.1"/>
    </source>
</evidence>
<evidence type="ECO:0000313" key="6">
    <source>
        <dbReference type="EMBL" id="MTU03616.1"/>
    </source>
</evidence>
<dbReference type="Gene3D" id="3.40.50.970">
    <property type="match status" value="1"/>
</dbReference>
<feature type="domain" description="Pyruvate flavodoxin/ferredoxin oxidoreductase pyrimidine binding" evidence="3">
    <location>
        <begin position="211"/>
        <end position="443"/>
    </location>
</feature>
<protein>
    <submittedName>
        <fullName evidence="5">2-oxoacid:acceptor oxidoreductase subunit alpha</fullName>
    </submittedName>
</protein>
<proteinExistence type="predicted"/>
<dbReference type="PANTHER" id="PTHR32154:SF20">
    <property type="entry name" value="2-OXOGLUTARATE OXIDOREDUCTASE SUBUNIT KORA"/>
    <property type="match status" value="1"/>
</dbReference>
<dbReference type="GO" id="GO:0006979">
    <property type="term" value="P:response to oxidative stress"/>
    <property type="evidence" value="ECO:0007669"/>
    <property type="project" value="TreeGrafter"/>
</dbReference>
<accession>A0A7X3BV78</accession>
<organism evidence="5 8">
    <name type="scientific">Phascolarctobacterium faecium</name>
    <dbReference type="NCBI Taxonomy" id="33025"/>
    <lineage>
        <taxon>Bacteria</taxon>
        <taxon>Bacillati</taxon>
        <taxon>Bacillota</taxon>
        <taxon>Negativicutes</taxon>
        <taxon>Acidaminococcales</taxon>
        <taxon>Acidaminococcaceae</taxon>
        <taxon>Phascolarctobacterium</taxon>
    </lineage>
</organism>